<dbReference type="PROSITE" id="PS50102">
    <property type="entry name" value="RRM"/>
    <property type="match status" value="2"/>
</dbReference>
<dbReference type="InterPro" id="IPR012677">
    <property type="entry name" value="Nucleotide-bd_a/b_plait_sf"/>
</dbReference>
<evidence type="ECO:0000256" key="1">
    <source>
        <dbReference type="ARBA" id="ARBA00022737"/>
    </source>
</evidence>
<feature type="region of interest" description="Disordered" evidence="4">
    <location>
        <begin position="285"/>
        <end position="332"/>
    </location>
</feature>
<dbReference type="PANTHER" id="PTHR48032:SF6">
    <property type="entry name" value="RNA-BINDING (RRM_RBD_RNP MOTIFS) FAMILY PROTEIN"/>
    <property type="match status" value="1"/>
</dbReference>
<dbReference type="GO" id="GO:0006417">
    <property type="term" value="P:regulation of translation"/>
    <property type="evidence" value="ECO:0007669"/>
    <property type="project" value="TreeGrafter"/>
</dbReference>
<dbReference type="EMBL" id="HBIW01003652">
    <property type="protein sequence ID" value="CAE0687580.1"/>
    <property type="molecule type" value="Transcribed_RNA"/>
</dbReference>
<evidence type="ECO:0000313" key="7">
    <source>
        <dbReference type="EMBL" id="CAH0370673.1"/>
    </source>
</evidence>
<dbReference type="SMART" id="SM00360">
    <property type="entry name" value="RRM"/>
    <property type="match status" value="2"/>
</dbReference>
<dbReference type="GO" id="GO:0003729">
    <property type="term" value="F:mRNA binding"/>
    <property type="evidence" value="ECO:0007669"/>
    <property type="project" value="TreeGrafter"/>
</dbReference>
<feature type="domain" description="RRM" evidence="5">
    <location>
        <begin position="86"/>
        <end position="162"/>
    </location>
</feature>
<organism evidence="6">
    <name type="scientific">Pelagomonas calceolata</name>
    <dbReference type="NCBI Taxonomy" id="35677"/>
    <lineage>
        <taxon>Eukaryota</taxon>
        <taxon>Sar</taxon>
        <taxon>Stramenopiles</taxon>
        <taxon>Ochrophyta</taxon>
        <taxon>Pelagophyceae</taxon>
        <taxon>Pelagomonadales</taxon>
        <taxon>Pelagomonadaceae</taxon>
        <taxon>Pelagomonas</taxon>
    </lineage>
</organism>
<dbReference type="InterPro" id="IPR000504">
    <property type="entry name" value="RRM_dom"/>
</dbReference>
<evidence type="ECO:0000256" key="2">
    <source>
        <dbReference type="ARBA" id="ARBA00022884"/>
    </source>
</evidence>
<sequence length="332" mass="34263">MIAFEDTVVDRESELDWETLVTSTTAVANEPAPVPGAVSSGVPIVNAIGRGTAAVGGAAWQSQVTFGTQQRPVDPRAPVVQDGREGKLFLGGITWATDEDAIREYFGRFGEVTDAAVMRNKTTGVSRGFGFVTFRDAATADSVVAGIHTIDGRRVDIKPAVPQGNAPPPLVNTADGAIDGRGPPTLPNQPLPLPVGGAPKAPGAEYGGGGRVSRKFFVGGLPSSLGDADFRAHFERFGPVSDAVVMVDRSTQRSRGFGFVTFVEESSARACAATRHELHGKFVDCKQAQPGPNEGGAQPPPLPSVPPAGGGLGGHYGPPAGGGFGAPAFRPF</sequence>
<proteinExistence type="predicted"/>
<protein>
    <recommendedName>
        <fullName evidence="5">RRM domain-containing protein</fullName>
    </recommendedName>
</protein>
<evidence type="ECO:0000256" key="3">
    <source>
        <dbReference type="PROSITE-ProRule" id="PRU00176"/>
    </source>
</evidence>
<dbReference type="EMBL" id="CAKKNE010000003">
    <property type="protein sequence ID" value="CAH0370673.1"/>
    <property type="molecule type" value="Genomic_DNA"/>
</dbReference>
<keyword evidence="8" id="KW-1185">Reference proteome</keyword>
<dbReference type="Pfam" id="PF00076">
    <property type="entry name" value="RRM_1"/>
    <property type="match status" value="2"/>
</dbReference>
<dbReference type="AlphaFoldDB" id="A0A7S3ZM10"/>
<name>A0A7S3ZM10_9STRA</name>
<gene>
    <name evidence="6" type="ORF">PCAL00307_LOCUS3014</name>
    <name evidence="7" type="ORF">PECAL_3P05700</name>
</gene>
<dbReference type="PANTHER" id="PTHR48032">
    <property type="entry name" value="RNA-BINDING PROTEIN MUSASHI HOMOLOG RBP6"/>
    <property type="match status" value="1"/>
</dbReference>
<keyword evidence="2 3" id="KW-0694">RNA-binding</keyword>
<accession>A0A7S3ZM10</accession>
<dbReference type="Proteomes" id="UP000789595">
    <property type="component" value="Unassembled WGS sequence"/>
</dbReference>
<dbReference type="OrthoDB" id="1875751at2759"/>
<dbReference type="InterPro" id="IPR035979">
    <property type="entry name" value="RBD_domain_sf"/>
</dbReference>
<keyword evidence="1" id="KW-0677">Repeat</keyword>
<evidence type="ECO:0000256" key="4">
    <source>
        <dbReference type="SAM" id="MobiDB-lite"/>
    </source>
</evidence>
<reference evidence="6" key="1">
    <citation type="submission" date="2021-01" db="EMBL/GenBank/DDBJ databases">
        <authorList>
            <person name="Corre E."/>
            <person name="Pelletier E."/>
            <person name="Niang G."/>
            <person name="Scheremetjew M."/>
            <person name="Finn R."/>
            <person name="Kale V."/>
            <person name="Holt S."/>
            <person name="Cochrane G."/>
            <person name="Meng A."/>
            <person name="Brown T."/>
            <person name="Cohen L."/>
        </authorList>
    </citation>
    <scope>NUCLEOTIDE SEQUENCE</scope>
    <source>
        <strain evidence="6">CCMP1756</strain>
    </source>
</reference>
<reference evidence="7" key="2">
    <citation type="submission" date="2021-11" db="EMBL/GenBank/DDBJ databases">
        <authorList>
            <consortium name="Genoscope - CEA"/>
            <person name="William W."/>
        </authorList>
    </citation>
    <scope>NUCLEOTIDE SEQUENCE</scope>
</reference>
<feature type="domain" description="RRM" evidence="5">
    <location>
        <begin position="214"/>
        <end position="290"/>
    </location>
</feature>
<dbReference type="Gene3D" id="3.30.70.330">
    <property type="match status" value="2"/>
</dbReference>
<evidence type="ECO:0000259" key="5">
    <source>
        <dbReference type="PROSITE" id="PS50102"/>
    </source>
</evidence>
<dbReference type="SUPFAM" id="SSF54928">
    <property type="entry name" value="RNA-binding domain, RBD"/>
    <property type="match status" value="2"/>
</dbReference>
<evidence type="ECO:0000313" key="8">
    <source>
        <dbReference type="Proteomes" id="UP000789595"/>
    </source>
</evidence>
<evidence type="ECO:0000313" key="6">
    <source>
        <dbReference type="EMBL" id="CAE0687580.1"/>
    </source>
</evidence>
<feature type="compositionally biased region" description="Gly residues" evidence="4">
    <location>
        <begin position="308"/>
        <end position="325"/>
    </location>
</feature>